<evidence type="ECO:0008006" key="5">
    <source>
        <dbReference type="Google" id="ProtNLM"/>
    </source>
</evidence>
<dbReference type="RefSeq" id="WP_023519075.1">
    <property type="nucleotide sequence ID" value="NZ_CP029066.1"/>
</dbReference>
<organism evidence="1 4">
    <name type="scientific">Enterococcus mundtii</name>
    <dbReference type="NCBI Taxonomy" id="53346"/>
    <lineage>
        <taxon>Bacteria</taxon>
        <taxon>Bacillati</taxon>
        <taxon>Bacillota</taxon>
        <taxon>Bacilli</taxon>
        <taxon>Lactobacillales</taxon>
        <taxon>Enterococcaceae</taxon>
        <taxon>Enterococcus</taxon>
    </lineage>
</organism>
<gene>
    <name evidence="1" type="ORF">EM151A_2059</name>
    <name evidence="2" type="ORF">EMU01_21760</name>
</gene>
<proteinExistence type="predicted"/>
<evidence type="ECO:0000313" key="3">
    <source>
        <dbReference type="Proteomes" id="UP000321175"/>
    </source>
</evidence>
<dbReference type="Proteomes" id="UP000509460">
    <property type="component" value="Chromosome"/>
</dbReference>
<sequence length="65" mass="7584">MTDKELVIELGNKDLAVVSPCKVYENSNKTNKIEKRFRRLQRELSQKYQMKKGETDLSKPVISIN</sequence>
<evidence type="ECO:0000313" key="2">
    <source>
        <dbReference type="EMBL" id="GEL81032.1"/>
    </source>
</evidence>
<reference evidence="2 3" key="2">
    <citation type="submission" date="2019-07" db="EMBL/GenBank/DDBJ databases">
        <title>Whole genome shotgun sequence of Enterococcus mundtii NBRC 100490.</title>
        <authorList>
            <person name="Hosoyama A."/>
            <person name="Uohara A."/>
            <person name="Ohji S."/>
            <person name="Ichikawa N."/>
        </authorList>
    </citation>
    <scope>NUCLEOTIDE SEQUENCE [LARGE SCALE GENOMIC DNA]</scope>
    <source>
        <strain evidence="2 3">NBRC 100490</strain>
    </source>
</reference>
<dbReference type="Proteomes" id="UP000321175">
    <property type="component" value="Unassembled WGS sequence"/>
</dbReference>
<dbReference type="EMBL" id="AP019810">
    <property type="protein sequence ID" value="BBM15250.1"/>
    <property type="molecule type" value="Genomic_DNA"/>
</dbReference>
<accession>A0AAI8WE96</accession>
<protein>
    <recommendedName>
        <fullName evidence="5">Transposase</fullName>
    </recommendedName>
</protein>
<keyword evidence="3" id="KW-1185">Reference proteome</keyword>
<dbReference type="EMBL" id="BJWA01000016">
    <property type="protein sequence ID" value="GEL81032.1"/>
    <property type="molecule type" value="Genomic_DNA"/>
</dbReference>
<name>A0AAI8WE96_ENTMU</name>
<evidence type="ECO:0000313" key="1">
    <source>
        <dbReference type="EMBL" id="BBM15250.1"/>
    </source>
</evidence>
<evidence type="ECO:0000313" key="4">
    <source>
        <dbReference type="Proteomes" id="UP000509460"/>
    </source>
</evidence>
<dbReference type="AlphaFoldDB" id="A0AAI8WE96"/>
<reference evidence="1 4" key="1">
    <citation type="submission" date="2019-07" db="EMBL/GenBank/DDBJ databases">
        <title>antibiotic susceptibility of plant-derived lactic acid bacteria.</title>
        <authorList>
            <person name="Sugiyama M."/>
            <person name="Noda M."/>
        </authorList>
    </citation>
    <scope>NUCLEOTIDE SEQUENCE [LARGE SCALE GENOMIC DNA]</scope>
    <source>
        <strain evidence="1 4">15-1A</strain>
    </source>
</reference>